<dbReference type="AlphaFoldDB" id="A0A4Y2SJD4"/>
<evidence type="ECO:0000313" key="2">
    <source>
        <dbReference type="Proteomes" id="UP000499080"/>
    </source>
</evidence>
<gene>
    <name evidence="1" type="ORF">AVEN_104523_1</name>
</gene>
<evidence type="ECO:0000313" key="1">
    <source>
        <dbReference type="EMBL" id="GBN87400.1"/>
    </source>
</evidence>
<dbReference type="EMBL" id="BGPR01021788">
    <property type="protein sequence ID" value="GBN87400.1"/>
    <property type="molecule type" value="Genomic_DNA"/>
</dbReference>
<dbReference type="Proteomes" id="UP000499080">
    <property type="component" value="Unassembled WGS sequence"/>
</dbReference>
<sequence>MVNGIWFLQGSTSGTIDYYNHTQKLGDFMSSPYGWFWVKMQVPLAKYAPAVLDVEMVKPLLLHHWSVVKLFNVQGGMILSVKCGVEMSAGANLGLSSDARPFQEPTLGWVERFVCL</sequence>
<keyword evidence="2" id="KW-1185">Reference proteome</keyword>
<reference evidence="1 2" key="1">
    <citation type="journal article" date="2019" name="Sci. Rep.">
        <title>Orb-weaving spider Araneus ventricosus genome elucidates the spidroin gene catalogue.</title>
        <authorList>
            <person name="Kono N."/>
            <person name="Nakamura H."/>
            <person name="Ohtoshi R."/>
            <person name="Moran D.A.P."/>
            <person name="Shinohara A."/>
            <person name="Yoshida Y."/>
            <person name="Fujiwara M."/>
            <person name="Mori M."/>
            <person name="Tomita M."/>
            <person name="Arakawa K."/>
        </authorList>
    </citation>
    <scope>NUCLEOTIDE SEQUENCE [LARGE SCALE GENOMIC DNA]</scope>
</reference>
<comment type="caution">
    <text evidence="1">The sequence shown here is derived from an EMBL/GenBank/DDBJ whole genome shotgun (WGS) entry which is preliminary data.</text>
</comment>
<name>A0A4Y2SJD4_ARAVE</name>
<proteinExistence type="predicted"/>
<accession>A0A4Y2SJD4</accession>
<organism evidence="1 2">
    <name type="scientific">Araneus ventricosus</name>
    <name type="common">Orbweaver spider</name>
    <name type="synonym">Epeira ventricosa</name>
    <dbReference type="NCBI Taxonomy" id="182803"/>
    <lineage>
        <taxon>Eukaryota</taxon>
        <taxon>Metazoa</taxon>
        <taxon>Ecdysozoa</taxon>
        <taxon>Arthropoda</taxon>
        <taxon>Chelicerata</taxon>
        <taxon>Arachnida</taxon>
        <taxon>Araneae</taxon>
        <taxon>Araneomorphae</taxon>
        <taxon>Entelegynae</taxon>
        <taxon>Araneoidea</taxon>
        <taxon>Araneidae</taxon>
        <taxon>Araneus</taxon>
    </lineage>
</organism>
<protein>
    <submittedName>
        <fullName evidence="1">Uncharacterized protein</fullName>
    </submittedName>
</protein>